<dbReference type="EC" id="2.3.-.-" evidence="2"/>
<organism evidence="2 3">
    <name type="scientific">Yoonia rhodophyticola</name>
    <dbReference type="NCBI Taxonomy" id="3137370"/>
    <lineage>
        <taxon>Bacteria</taxon>
        <taxon>Pseudomonadati</taxon>
        <taxon>Pseudomonadota</taxon>
        <taxon>Alphaproteobacteria</taxon>
        <taxon>Rhodobacterales</taxon>
        <taxon>Paracoccaceae</taxon>
        <taxon>Yoonia</taxon>
    </lineage>
</organism>
<dbReference type="RefSeq" id="WP_342077746.1">
    <property type="nucleotide sequence ID" value="NZ_CP151767.2"/>
</dbReference>
<dbReference type="Gene3D" id="3.40.630.30">
    <property type="match status" value="1"/>
</dbReference>
<accession>A0AAN0MCA6</accession>
<keyword evidence="3" id="KW-1185">Reference proteome</keyword>
<keyword evidence="2" id="KW-0012">Acyltransferase</keyword>
<evidence type="ECO:0000259" key="1">
    <source>
        <dbReference type="PROSITE" id="PS51186"/>
    </source>
</evidence>
<dbReference type="InterPro" id="IPR000182">
    <property type="entry name" value="GNAT_dom"/>
</dbReference>
<sequence>MQIRPETASDTRTIRELTEVAFAPMPYGDGTEGACIDRLRIDGDLTLSLVADEAGEIIGHVAFSPAQISKATGDWYGLGPISVRADRQKQGIGTMLAQAGLKQLKTRGAAGCVLIGRPAVYGPMGFVSDGNLTHGKLDTALVQYIGLNGTPPKGEVTFAPALQETSP</sequence>
<feature type="domain" description="N-acetyltransferase" evidence="1">
    <location>
        <begin position="1"/>
        <end position="148"/>
    </location>
</feature>
<dbReference type="PROSITE" id="PS51186">
    <property type="entry name" value="GNAT"/>
    <property type="match status" value="1"/>
</dbReference>
<name>A0AAN0MCA6_9RHOB</name>
<dbReference type="SUPFAM" id="SSF55729">
    <property type="entry name" value="Acyl-CoA N-acyltransferases (Nat)"/>
    <property type="match status" value="1"/>
</dbReference>
<dbReference type="Proteomes" id="UP001470809">
    <property type="component" value="Chromosome"/>
</dbReference>
<reference evidence="2" key="1">
    <citation type="submission" date="2024-08" db="EMBL/GenBank/DDBJ databases">
        <title>Phylogenomic analyses of a clade within the roseobacter group suggest taxonomic reassignments of species of the genera Aestuariivita, Citreicella, Loktanella, Nautella, Pelagibaca, Ruegeria, Thalassobius, Thiobacimonas and Tropicibacter, and the proposal o.</title>
        <authorList>
            <person name="Jeon C.O."/>
        </authorList>
    </citation>
    <scope>NUCLEOTIDE SEQUENCE</scope>
    <source>
        <strain evidence="2">SS1-5</strain>
    </source>
</reference>
<dbReference type="InterPro" id="IPR016181">
    <property type="entry name" value="Acyl_CoA_acyltransferase"/>
</dbReference>
<dbReference type="EMBL" id="CP151767">
    <property type="protein sequence ID" value="WZU68458.1"/>
    <property type="molecule type" value="Genomic_DNA"/>
</dbReference>
<evidence type="ECO:0000313" key="2">
    <source>
        <dbReference type="EMBL" id="WZU68458.1"/>
    </source>
</evidence>
<dbReference type="CDD" id="cd04301">
    <property type="entry name" value="NAT_SF"/>
    <property type="match status" value="1"/>
</dbReference>
<dbReference type="KEGG" id="yrh:AABB31_06040"/>
<keyword evidence="2" id="KW-0808">Transferase</keyword>
<dbReference type="GO" id="GO:0016747">
    <property type="term" value="F:acyltransferase activity, transferring groups other than amino-acyl groups"/>
    <property type="evidence" value="ECO:0007669"/>
    <property type="project" value="InterPro"/>
</dbReference>
<dbReference type="Pfam" id="PF00583">
    <property type="entry name" value="Acetyltransf_1"/>
    <property type="match status" value="1"/>
</dbReference>
<evidence type="ECO:0000313" key="3">
    <source>
        <dbReference type="Proteomes" id="UP001470809"/>
    </source>
</evidence>
<dbReference type="AlphaFoldDB" id="A0AAN0MCA6"/>
<gene>
    <name evidence="2" type="ORF">AABB31_06040</name>
</gene>
<protein>
    <submittedName>
        <fullName evidence="2">GNAT family N-acetyltransferase</fullName>
        <ecNumber evidence="2">2.3.-.-</ecNumber>
    </submittedName>
</protein>
<proteinExistence type="predicted"/>